<organism evidence="1 2">
    <name type="scientific">Rhizophagus irregularis</name>
    <dbReference type="NCBI Taxonomy" id="588596"/>
    <lineage>
        <taxon>Eukaryota</taxon>
        <taxon>Fungi</taxon>
        <taxon>Fungi incertae sedis</taxon>
        <taxon>Mucoromycota</taxon>
        <taxon>Glomeromycotina</taxon>
        <taxon>Glomeromycetes</taxon>
        <taxon>Glomerales</taxon>
        <taxon>Glomeraceae</taxon>
        <taxon>Rhizophagus</taxon>
    </lineage>
</organism>
<dbReference type="Proteomes" id="UP000234323">
    <property type="component" value="Unassembled WGS sequence"/>
</dbReference>
<sequence length="526" mass="59941">MELLGYFNDPEDCTPKFWNQLARMGRSGAFKDKQIFSGLCEIFVEMTNRINEGKGLQNIRYPEQFSNFLTVLASSSPQTYAIFQKNLAGRTIRNIRVQRAQSDLAIDNPSICFENMAKFRKFLNSINYDGPIAASSDNTKLEEKLRYSASLNAILGSVLPLQETLVSSYNEIDTIVKKIQANNAIAKYVRVYILQVPIPKVPPFVLGIIPNNSENVSDVYEIHKQVLELASHFKIHILSIGADGASVEIKAQKNIMQINTETKLEFNDELYNIKLHCPVIPNVGPIVCISDPKHAKKNGRNSIFSGARMLTFGNNFLGFGHVLELSKLPNSALYHADVLNVDKQDDGAAYRLFSHEFLYEVSQTLNSDSKNKGLLIYLFIIGELIDSYLNRNISNHERIKMVMMGGFFLKIWKQFIQNAANKYEEIFSNDRNFLAHQTYEILSFLVDLMILLIISHREYYSSMPLLPWMHGSEACEHFFGLARQHLPDFTYADLIYLIPKIRHVTNAYYNSTIVNPNPEYKTSRVG</sequence>
<dbReference type="AlphaFoldDB" id="A0A2I1G9T1"/>
<dbReference type="VEuPathDB" id="FungiDB:RhiirFUN_014055"/>
<accession>A0A2I1G9T1</accession>
<keyword evidence="2" id="KW-1185">Reference proteome</keyword>
<name>A0A2I1G9T1_9GLOM</name>
<dbReference type="VEuPathDB" id="FungiDB:RhiirA1_328762"/>
<protein>
    <submittedName>
        <fullName evidence="1">Uncharacterized protein</fullName>
    </submittedName>
</protein>
<evidence type="ECO:0000313" key="1">
    <source>
        <dbReference type="EMBL" id="PKY43388.1"/>
    </source>
</evidence>
<comment type="caution">
    <text evidence="1">The sequence shown here is derived from an EMBL/GenBank/DDBJ whole genome shotgun (WGS) entry which is preliminary data.</text>
</comment>
<evidence type="ECO:0000313" key="2">
    <source>
        <dbReference type="Proteomes" id="UP000234323"/>
    </source>
</evidence>
<gene>
    <name evidence="1" type="ORF">RhiirA4_509653</name>
</gene>
<dbReference type="VEuPathDB" id="FungiDB:FUN_003443"/>
<dbReference type="EMBL" id="LLXI01000251">
    <property type="protein sequence ID" value="PKY43388.1"/>
    <property type="molecule type" value="Genomic_DNA"/>
</dbReference>
<reference evidence="1 2" key="1">
    <citation type="submission" date="2015-10" db="EMBL/GenBank/DDBJ databases">
        <title>Genome analyses suggest a sexual origin of heterokaryosis in a supposedly ancient asexual fungus.</title>
        <authorList>
            <person name="Ropars J."/>
            <person name="Sedzielewska K."/>
            <person name="Noel J."/>
            <person name="Charron P."/>
            <person name="Farinelli L."/>
            <person name="Marton T."/>
            <person name="Kruger M."/>
            <person name="Pelin A."/>
            <person name="Brachmann A."/>
            <person name="Corradi N."/>
        </authorList>
    </citation>
    <scope>NUCLEOTIDE SEQUENCE [LARGE SCALE GENOMIC DNA]</scope>
    <source>
        <strain evidence="1 2">A4</strain>
    </source>
</reference>
<proteinExistence type="predicted"/>